<evidence type="ECO:0000313" key="3">
    <source>
        <dbReference type="EMBL" id="MDT3726912.1"/>
    </source>
</evidence>
<feature type="region of interest" description="Disordered" evidence="1">
    <location>
        <begin position="405"/>
        <end position="442"/>
    </location>
</feature>
<evidence type="ECO:0008006" key="5">
    <source>
        <dbReference type="Google" id="ProtNLM"/>
    </source>
</evidence>
<protein>
    <recommendedName>
        <fullName evidence="5">Type VII secretion protein EccB</fullName>
    </recommendedName>
</protein>
<evidence type="ECO:0000256" key="2">
    <source>
        <dbReference type="SAM" id="Phobius"/>
    </source>
</evidence>
<feature type="transmembrane region" description="Helical" evidence="2">
    <location>
        <begin position="32"/>
        <end position="50"/>
    </location>
</feature>
<gene>
    <name evidence="3" type="ORF">ROS62_19330</name>
</gene>
<comment type="caution">
    <text evidence="3">The sequence shown here is derived from an EMBL/GenBank/DDBJ whole genome shotgun (WGS) entry which is preliminary data.</text>
</comment>
<keyword evidence="2" id="KW-1133">Transmembrane helix</keyword>
<dbReference type="EMBL" id="JAVSGH010000023">
    <property type="protein sequence ID" value="MDT3726912.1"/>
    <property type="molecule type" value="Genomic_DNA"/>
</dbReference>
<evidence type="ECO:0000256" key="1">
    <source>
        <dbReference type="SAM" id="MobiDB-lite"/>
    </source>
</evidence>
<dbReference type="Proteomes" id="UP001181313">
    <property type="component" value="Unassembled WGS sequence"/>
</dbReference>
<evidence type="ECO:0000313" key="4">
    <source>
        <dbReference type="Proteomes" id="UP001181313"/>
    </source>
</evidence>
<accession>A0ABU3I1T8</accession>
<feature type="transmembrane region" description="Helical" evidence="2">
    <location>
        <begin position="62"/>
        <end position="80"/>
    </location>
</feature>
<sequence>MTGSIGTQVTAALTPGRGHLAALDGATPGETLVPIAVASVIGIVVVLVMARWNLLPRRHLGVSFTVFAVALGLVAVAAFGSGNDDRGALAAQDTRAAREQTPPGTPVLRTLALGGKKVGVLVVPGRPGPNLIAVGAENAQAGTADAPLRPGERRPGSAQSWIPVDLPEGRSTLRISAGGATGELPVDTGGAARAPLAALATADGAECAEAALGALVAGERAPLTVCPSDRLAERDATALRATVHFLAARGIRSVSLVSDDSERGRAAAATVRAAAAREGIAVTAPGRTSQPLIVTTGWPGATDATLAVESGRTLAQGVYLAPWLLARSVITPGAGQLIPLRYTPRRAEAMEYVKALTARMPGAYPTGGGYEAWQRVRGEKPEPAPRLFAVSVAYVPGGMVSADGEAAGHHHGGAETAEWLPSGMISPISGPLKERTNDDPGA</sequence>
<dbReference type="RefSeq" id="WP_093548434.1">
    <property type="nucleotide sequence ID" value="NZ_JAVSGH010000023.1"/>
</dbReference>
<reference evidence="3" key="1">
    <citation type="submission" date="2024-05" db="EMBL/GenBank/DDBJ databases">
        <title>30 novel species of actinomycetes from the DSMZ collection.</title>
        <authorList>
            <person name="Nouioui I."/>
        </authorList>
    </citation>
    <scope>NUCLEOTIDE SEQUENCE</scope>
    <source>
        <strain evidence="3">DSM 41972</strain>
    </source>
</reference>
<proteinExistence type="predicted"/>
<feature type="compositionally biased region" description="Basic and acidic residues" evidence="1">
    <location>
        <begin position="432"/>
        <end position="442"/>
    </location>
</feature>
<keyword evidence="2" id="KW-0812">Transmembrane</keyword>
<keyword evidence="4" id="KW-1185">Reference proteome</keyword>
<organism evidence="3 4">
    <name type="scientific">Streptomyces althioticus subsp. attaecolombicae</name>
    <dbReference type="NCBI Taxonomy" id="3075534"/>
    <lineage>
        <taxon>Bacteria</taxon>
        <taxon>Bacillati</taxon>
        <taxon>Actinomycetota</taxon>
        <taxon>Actinomycetes</taxon>
        <taxon>Kitasatosporales</taxon>
        <taxon>Streptomycetaceae</taxon>
        <taxon>Streptomyces</taxon>
        <taxon>Streptomyces althioticus group</taxon>
    </lineage>
</organism>
<dbReference type="SUPFAM" id="SSF53822">
    <property type="entry name" value="Periplasmic binding protein-like I"/>
    <property type="match status" value="1"/>
</dbReference>
<dbReference type="InterPro" id="IPR028082">
    <property type="entry name" value="Peripla_BP_I"/>
</dbReference>
<keyword evidence="2" id="KW-0472">Membrane</keyword>
<name>A0ABU3I1T8_9ACTN</name>